<dbReference type="Proteomes" id="UP000184330">
    <property type="component" value="Unassembled WGS sequence"/>
</dbReference>
<reference evidence="6 7" key="1">
    <citation type="submission" date="2016-03" db="EMBL/GenBank/DDBJ databases">
        <authorList>
            <person name="Ploux O."/>
        </authorList>
    </citation>
    <scope>NUCLEOTIDE SEQUENCE [LARGE SCALE GENOMIC DNA]</scope>
    <source>
        <strain evidence="6 7">UAMH 11012</strain>
    </source>
</reference>
<keyword evidence="7" id="KW-1185">Reference proteome</keyword>
<feature type="transmembrane region" description="Helical" evidence="5">
    <location>
        <begin position="117"/>
        <end position="142"/>
    </location>
</feature>
<feature type="transmembrane region" description="Helical" evidence="5">
    <location>
        <begin position="74"/>
        <end position="97"/>
    </location>
</feature>
<evidence type="ECO:0000256" key="3">
    <source>
        <dbReference type="ARBA" id="ARBA00022989"/>
    </source>
</evidence>
<dbReference type="GO" id="GO:0016020">
    <property type="term" value="C:membrane"/>
    <property type="evidence" value="ECO:0007669"/>
    <property type="project" value="UniProtKB-SubCell"/>
</dbReference>
<evidence type="ECO:0000256" key="2">
    <source>
        <dbReference type="ARBA" id="ARBA00022692"/>
    </source>
</evidence>
<evidence type="ECO:0000256" key="5">
    <source>
        <dbReference type="SAM" id="Phobius"/>
    </source>
</evidence>
<keyword evidence="3 5" id="KW-1133">Transmembrane helix</keyword>
<name>A0A1L7WF32_9HELO</name>
<dbReference type="OrthoDB" id="3358017at2759"/>
<feature type="transmembrane region" description="Helical" evidence="5">
    <location>
        <begin position="42"/>
        <end position="62"/>
    </location>
</feature>
<feature type="transmembrane region" description="Helical" evidence="5">
    <location>
        <begin position="235"/>
        <end position="255"/>
    </location>
</feature>
<keyword evidence="4 5" id="KW-0472">Membrane</keyword>
<dbReference type="AlphaFoldDB" id="A0A1L7WF32"/>
<evidence type="ECO:0000313" key="7">
    <source>
        <dbReference type="Proteomes" id="UP000184330"/>
    </source>
</evidence>
<dbReference type="EMBL" id="FJOG01000002">
    <property type="protein sequence ID" value="CZR51387.1"/>
    <property type="molecule type" value="Genomic_DNA"/>
</dbReference>
<keyword evidence="2 5" id="KW-0812">Transmembrane</keyword>
<organism evidence="6 7">
    <name type="scientific">Phialocephala subalpina</name>
    <dbReference type="NCBI Taxonomy" id="576137"/>
    <lineage>
        <taxon>Eukaryota</taxon>
        <taxon>Fungi</taxon>
        <taxon>Dikarya</taxon>
        <taxon>Ascomycota</taxon>
        <taxon>Pezizomycotina</taxon>
        <taxon>Leotiomycetes</taxon>
        <taxon>Helotiales</taxon>
        <taxon>Mollisiaceae</taxon>
        <taxon>Phialocephala</taxon>
        <taxon>Phialocephala fortinii species complex</taxon>
    </lineage>
</organism>
<feature type="transmembrane region" description="Helical" evidence="5">
    <location>
        <begin position="198"/>
        <end position="215"/>
    </location>
</feature>
<evidence type="ECO:0000313" key="6">
    <source>
        <dbReference type="EMBL" id="CZR51387.1"/>
    </source>
</evidence>
<dbReference type="Pfam" id="PF04479">
    <property type="entry name" value="RTA1"/>
    <property type="match status" value="1"/>
</dbReference>
<dbReference type="PANTHER" id="PTHR31465:SF35">
    <property type="entry name" value="RTA1 DOMAIN PROTEIN-RELATED"/>
    <property type="match status" value="1"/>
</dbReference>
<protein>
    <submittedName>
        <fullName evidence="6">Related to Rtm1p</fullName>
    </submittedName>
</protein>
<gene>
    <name evidence="6" type="ORF">PAC_01262</name>
</gene>
<feature type="transmembrane region" description="Helical" evidence="5">
    <location>
        <begin position="154"/>
        <end position="177"/>
    </location>
</feature>
<evidence type="ECO:0000256" key="4">
    <source>
        <dbReference type="ARBA" id="ARBA00023136"/>
    </source>
</evidence>
<proteinExistence type="predicted"/>
<sequence>MAGKESRWPYSPSLAVGAIMTGIFAILTILHTIRLFKTRTWFCIPFIVGGIFEAIGYGARAASNSNSNRESLPLYIMQALLILLAPILFAASVYMILGRLIRATGAESYAIIRVTRITKIFVGGDILCFLVQAMGAGMLSGADSKEGKDRGQNVILGGLILQIIIFLLFLLVAMIFHRRLRNRPTGKTLDTSITWERMLSQLYIVSVLITIRNLFRVIEYGAGEDGYLLQNEWPIYVFDALLMAIVLAVCSFWYVGKMRSRQDDIDLSSAESGVRVSRRK</sequence>
<dbReference type="InterPro" id="IPR007568">
    <property type="entry name" value="RTA1"/>
</dbReference>
<accession>A0A1L7WF32</accession>
<dbReference type="PANTHER" id="PTHR31465">
    <property type="entry name" value="PROTEIN RTA1-RELATED"/>
    <property type="match status" value="1"/>
</dbReference>
<feature type="transmembrane region" description="Helical" evidence="5">
    <location>
        <begin position="12"/>
        <end position="30"/>
    </location>
</feature>
<evidence type="ECO:0000256" key="1">
    <source>
        <dbReference type="ARBA" id="ARBA00004141"/>
    </source>
</evidence>
<comment type="subcellular location">
    <subcellularLocation>
        <location evidence="1">Membrane</location>
        <topology evidence="1">Multi-pass membrane protein</topology>
    </subcellularLocation>
</comment>